<name>A0A5N5UP20_MYCPH</name>
<accession>A0A5N5UP20</accession>
<dbReference type="Proteomes" id="UP000325690">
    <property type="component" value="Unassembled WGS sequence"/>
</dbReference>
<comment type="similarity">
    <text evidence="1">Belongs to the YciI family.</text>
</comment>
<evidence type="ECO:0000259" key="2">
    <source>
        <dbReference type="Pfam" id="PF03795"/>
    </source>
</evidence>
<dbReference type="SUPFAM" id="SSF54909">
    <property type="entry name" value="Dimeric alpha+beta barrel"/>
    <property type="match status" value="1"/>
</dbReference>
<evidence type="ECO:0000313" key="3">
    <source>
        <dbReference type="EMBL" id="KAB7751336.1"/>
    </source>
</evidence>
<organism evidence="3 4">
    <name type="scientific">Mycolicibacterium phlei DSM 43239 = CCUG 21000</name>
    <dbReference type="NCBI Taxonomy" id="1226750"/>
    <lineage>
        <taxon>Bacteria</taxon>
        <taxon>Bacillati</taxon>
        <taxon>Actinomycetota</taxon>
        <taxon>Actinomycetes</taxon>
        <taxon>Mycobacteriales</taxon>
        <taxon>Mycobacteriaceae</taxon>
        <taxon>Mycolicibacterium</taxon>
    </lineage>
</organism>
<dbReference type="PANTHER" id="PTHR37828:SF1">
    <property type="entry name" value="YCII-RELATED DOMAIN-CONTAINING PROTEIN"/>
    <property type="match status" value="1"/>
</dbReference>
<protein>
    <submittedName>
        <fullName evidence="3">GTP cyclohydrolase II</fullName>
    </submittedName>
</protein>
<dbReference type="GO" id="GO:0016787">
    <property type="term" value="F:hydrolase activity"/>
    <property type="evidence" value="ECO:0007669"/>
    <property type="project" value="UniProtKB-KW"/>
</dbReference>
<evidence type="ECO:0000256" key="1">
    <source>
        <dbReference type="ARBA" id="ARBA00007689"/>
    </source>
</evidence>
<dbReference type="InterPro" id="IPR005545">
    <property type="entry name" value="YCII"/>
</dbReference>
<keyword evidence="4" id="KW-1185">Reference proteome</keyword>
<sequence>MFHVLKSTYLFPAEVIEKVRPAHKEYLQGELDAGRIVLAGPLDDFSGGVLITGDITAEQADEIVARDPYTLEGVARYERSSFNPTFRAPGV</sequence>
<dbReference type="GeneID" id="74302341"/>
<dbReference type="Pfam" id="PF03795">
    <property type="entry name" value="YCII"/>
    <property type="match status" value="1"/>
</dbReference>
<feature type="domain" description="YCII-related" evidence="2">
    <location>
        <begin position="14"/>
        <end position="78"/>
    </location>
</feature>
<evidence type="ECO:0000313" key="4">
    <source>
        <dbReference type="Proteomes" id="UP000325690"/>
    </source>
</evidence>
<gene>
    <name evidence="3" type="ORF">MPHL21000_24350</name>
</gene>
<comment type="caution">
    <text evidence="3">The sequence shown here is derived from an EMBL/GenBank/DDBJ whole genome shotgun (WGS) entry which is preliminary data.</text>
</comment>
<dbReference type="PANTHER" id="PTHR37828">
    <property type="entry name" value="GSR2449 PROTEIN"/>
    <property type="match status" value="1"/>
</dbReference>
<dbReference type="RefSeq" id="WP_003889159.1">
    <property type="nucleotide sequence ID" value="NZ_ANBO01000002.1"/>
</dbReference>
<proteinExistence type="inferred from homology"/>
<keyword evidence="3" id="KW-0378">Hydrolase</keyword>
<reference evidence="3 4" key="1">
    <citation type="submission" date="2012-10" db="EMBL/GenBank/DDBJ databases">
        <title>The draft sequence of the Mycobacterium pheli genome.</title>
        <authorList>
            <person name="Pettersson B.M.F."/>
            <person name="Das S."/>
            <person name="Dasgupta S."/>
            <person name="Bhattacharya A."/>
            <person name="Kirsebom L.A."/>
        </authorList>
    </citation>
    <scope>NUCLEOTIDE SEQUENCE [LARGE SCALE GENOMIC DNA]</scope>
    <source>
        <strain evidence="3 4">CCUG 21000</strain>
    </source>
</reference>
<dbReference type="Gene3D" id="3.30.70.1060">
    <property type="entry name" value="Dimeric alpha+beta barrel"/>
    <property type="match status" value="1"/>
</dbReference>
<dbReference type="InterPro" id="IPR011008">
    <property type="entry name" value="Dimeric_a/b-barrel"/>
</dbReference>
<dbReference type="EMBL" id="ANBP01000055">
    <property type="protein sequence ID" value="KAB7751336.1"/>
    <property type="molecule type" value="Genomic_DNA"/>
</dbReference>
<dbReference type="AlphaFoldDB" id="A0A5N5UP20"/>